<organism evidence="2 3">
    <name type="scientific">Pseudomonas fluorescens</name>
    <dbReference type="NCBI Taxonomy" id="294"/>
    <lineage>
        <taxon>Bacteria</taxon>
        <taxon>Pseudomonadati</taxon>
        <taxon>Pseudomonadota</taxon>
        <taxon>Gammaproteobacteria</taxon>
        <taxon>Pseudomonadales</taxon>
        <taxon>Pseudomonadaceae</taxon>
        <taxon>Pseudomonas</taxon>
    </lineage>
</organism>
<gene>
    <name evidence="2" type="ORF">PS659_00037</name>
</gene>
<reference evidence="2 3" key="1">
    <citation type="submission" date="2019-09" db="EMBL/GenBank/DDBJ databases">
        <authorList>
            <person name="Chandra G."/>
            <person name="Truman W A."/>
        </authorList>
    </citation>
    <scope>NUCLEOTIDE SEQUENCE [LARGE SCALE GENOMIC DNA]</scope>
    <source>
        <strain evidence="2">PS659</strain>
    </source>
</reference>
<dbReference type="Proteomes" id="UP000326729">
    <property type="component" value="Unassembled WGS sequence"/>
</dbReference>
<feature type="chain" id="PRO_5022981444" description="Lipoprotein" evidence="1">
    <location>
        <begin position="18"/>
        <end position="116"/>
    </location>
</feature>
<dbReference type="OrthoDB" id="6000523at2"/>
<dbReference type="AlphaFoldDB" id="A0A5E6P3N5"/>
<feature type="signal peptide" evidence="1">
    <location>
        <begin position="1"/>
        <end position="17"/>
    </location>
</feature>
<dbReference type="EMBL" id="CABVGY010000001">
    <property type="protein sequence ID" value="VVM36117.1"/>
    <property type="molecule type" value="Genomic_DNA"/>
</dbReference>
<proteinExistence type="predicted"/>
<evidence type="ECO:0008006" key="4">
    <source>
        <dbReference type="Google" id="ProtNLM"/>
    </source>
</evidence>
<accession>A0A5E6P3N5</accession>
<sequence length="116" mass="12588" precursor="true">MKSAIWVLALVSLAGCATPTMNEMRQEAPREVLHSKKADKVIADCVEREWQSLYVFEGRDGATQESGSKGGYTVATNGSAYFVDIQPEASGSVARYYAATSLWIAKKHLAALQSCL</sequence>
<evidence type="ECO:0000313" key="3">
    <source>
        <dbReference type="Proteomes" id="UP000326729"/>
    </source>
</evidence>
<evidence type="ECO:0000313" key="2">
    <source>
        <dbReference type="EMBL" id="VVM36117.1"/>
    </source>
</evidence>
<protein>
    <recommendedName>
        <fullName evidence="4">Lipoprotein</fullName>
    </recommendedName>
</protein>
<evidence type="ECO:0000256" key="1">
    <source>
        <dbReference type="SAM" id="SignalP"/>
    </source>
</evidence>
<keyword evidence="1" id="KW-0732">Signal</keyword>
<dbReference type="PROSITE" id="PS51257">
    <property type="entry name" value="PROKAR_LIPOPROTEIN"/>
    <property type="match status" value="1"/>
</dbReference>
<dbReference type="RefSeq" id="WP_150714237.1">
    <property type="nucleotide sequence ID" value="NZ_CABVGY010000001.1"/>
</dbReference>
<name>A0A5E6P3N5_PSEFL</name>